<evidence type="ECO:0000256" key="1">
    <source>
        <dbReference type="SAM" id="MobiDB-lite"/>
    </source>
</evidence>
<organism evidence="4 5">
    <name type="scientific">Polystyrenella longa</name>
    <dbReference type="NCBI Taxonomy" id="2528007"/>
    <lineage>
        <taxon>Bacteria</taxon>
        <taxon>Pseudomonadati</taxon>
        <taxon>Planctomycetota</taxon>
        <taxon>Planctomycetia</taxon>
        <taxon>Planctomycetales</taxon>
        <taxon>Planctomycetaceae</taxon>
        <taxon>Polystyrenella</taxon>
    </lineage>
</organism>
<feature type="region of interest" description="Disordered" evidence="1">
    <location>
        <begin position="36"/>
        <end position="109"/>
    </location>
</feature>
<feature type="compositionally biased region" description="Basic residues" evidence="1">
    <location>
        <begin position="90"/>
        <end position="99"/>
    </location>
</feature>
<feature type="compositionally biased region" description="Basic and acidic residues" evidence="1">
    <location>
        <begin position="100"/>
        <end position="109"/>
    </location>
</feature>
<protein>
    <recommendedName>
        <fullName evidence="3">DUF3592 domain-containing protein</fullName>
    </recommendedName>
</protein>
<dbReference type="RefSeq" id="WP_197440533.1">
    <property type="nucleotide sequence ID" value="NZ_CP036281.1"/>
</dbReference>
<dbReference type="AlphaFoldDB" id="A0A518CJT6"/>
<dbReference type="KEGG" id="plon:Pla110_12010"/>
<evidence type="ECO:0000259" key="3">
    <source>
        <dbReference type="Pfam" id="PF12158"/>
    </source>
</evidence>
<evidence type="ECO:0000313" key="5">
    <source>
        <dbReference type="Proteomes" id="UP000317178"/>
    </source>
</evidence>
<reference evidence="4 5" key="1">
    <citation type="submission" date="2019-02" db="EMBL/GenBank/DDBJ databases">
        <title>Deep-cultivation of Planctomycetes and their phenomic and genomic characterization uncovers novel biology.</title>
        <authorList>
            <person name="Wiegand S."/>
            <person name="Jogler M."/>
            <person name="Boedeker C."/>
            <person name="Pinto D."/>
            <person name="Vollmers J."/>
            <person name="Rivas-Marin E."/>
            <person name="Kohn T."/>
            <person name="Peeters S.H."/>
            <person name="Heuer A."/>
            <person name="Rast P."/>
            <person name="Oberbeckmann S."/>
            <person name="Bunk B."/>
            <person name="Jeske O."/>
            <person name="Meyerdierks A."/>
            <person name="Storesund J.E."/>
            <person name="Kallscheuer N."/>
            <person name="Luecker S."/>
            <person name="Lage O.M."/>
            <person name="Pohl T."/>
            <person name="Merkel B.J."/>
            <person name="Hornburger P."/>
            <person name="Mueller R.-W."/>
            <person name="Bruemmer F."/>
            <person name="Labrenz M."/>
            <person name="Spormann A.M."/>
            <person name="Op den Camp H."/>
            <person name="Overmann J."/>
            <person name="Amann R."/>
            <person name="Jetten M.S.M."/>
            <person name="Mascher T."/>
            <person name="Medema M.H."/>
            <person name="Devos D.P."/>
            <person name="Kaster A.-K."/>
            <person name="Ovreas L."/>
            <person name="Rohde M."/>
            <person name="Galperin M.Y."/>
            <person name="Jogler C."/>
        </authorList>
    </citation>
    <scope>NUCLEOTIDE SEQUENCE [LARGE SCALE GENOMIC DNA]</scope>
    <source>
        <strain evidence="4 5">Pla110</strain>
    </source>
</reference>
<sequence>MSVTAKCGSCQKTYKVKDELAGKKFKCKQCGELVRIPTSNTSSSRSRKSIPKEDFGFDEEPVPRRTQKRSRQQTAEAEDDFGFEAAPLPPKRRSRKPPKRNLDRTPERTRNTEPLNYWMLKGKVASEKEEDTEDWKLLMFAIGGVIMTLAIPFVTWYSVSHVYTASTSTSWPTVEATVIVSGVAENLRGRRWSRRWEYTPVVKYTYFVEAKKYENDEIAFHSLSSRDPLDAESISEHYSEGSKHSVYYSPGDPEESVLQPGASGWDFAALLFPLICLLGPNFAYNQGLAFYYRINADLKAQFG</sequence>
<feature type="domain" description="DUF3592" evidence="3">
    <location>
        <begin position="175"/>
        <end position="262"/>
    </location>
</feature>
<keyword evidence="2" id="KW-0472">Membrane</keyword>
<dbReference type="InterPro" id="IPR021994">
    <property type="entry name" value="DUF3592"/>
</dbReference>
<keyword evidence="2" id="KW-1133">Transmembrane helix</keyword>
<dbReference type="EMBL" id="CP036281">
    <property type="protein sequence ID" value="QDU79491.1"/>
    <property type="molecule type" value="Genomic_DNA"/>
</dbReference>
<keyword evidence="5" id="KW-1185">Reference proteome</keyword>
<evidence type="ECO:0000256" key="2">
    <source>
        <dbReference type="SAM" id="Phobius"/>
    </source>
</evidence>
<dbReference type="Pfam" id="PF12158">
    <property type="entry name" value="DUF3592"/>
    <property type="match status" value="1"/>
</dbReference>
<name>A0A518CJT6_9PLAN</name>
<keyword evidence="2" id="KW-0812">Transmembrane</keyword>
<gene>
    <name evidence="4" type="ORF">Pla110_12010</name>
</gene>
<feature type="transmembrane region" description="Helical" evidence="2">
    <location>
        <begin position="137"/>
        <end position="159"/>
    </location>
</feature>
<proteinExistence type="predicted"/>
<dbReference type="Proteomes" id="UP000317178">
    <property type="component" value="Chromosome"/>
</dbReference>
<accession>A0A518CJT6</accession>
<evidence type="ECO:0000313" key="4">
    <source>
        <dbReference type="EMBL" id="QDU79491.1"/>
    </source>
</evidence>